<feature type="binding site" evidence="9">
    <location>
        <position position="454"/>
    </location>
    <ligand>
        <name>substrate</name>
        <label>2</label>
        <note>for enolase-phosphatase activity</note>
    </ligand>
</feature>
<dbReference type="STRING" id="1157962.A0A250WTZ9"/>
<dbReference type="Gene3D" id="1.10.720.60">
    <property type="match status" value="1"/>
</dbReference>
<evidence type="ECO:0000256" key="6">
    <source>
        <dbReference type="ARBA" id="ARBA00023167"/>
    </source>
</evidence>
<dbReference type="Gene3D" id="3.40.50.1000">
    <property type="entry name" value="HAD superfamily/HAD-like"/>
    <property type="match status" value="1"/>
</dbReference>
<keyword evidence="4 9" id="KW-0862">Zinc</keyword>
<name>A0A250WTZ9_9CHLO</name>
<feature type="active site" description="Proton donor/acceptor; for methylthioribulose-1-phosphate dehydratase activity" evidence="9">
    <location>
        <position position="145"/>
    </location>
</feature>
<keyword evidence="5 9" id="KW-0460">Magnesium</keyword>
<evidence type="ECO:0000256" key="4">
    <source>
        <dbReference type="ARBA" id="ARBA00022833"/>
    </source>
</evidence>
<evidence type="ECO:0000256" key="9">
    <source>
        <dbReference type="HAMAP-Rule" id="MF_03118"/>
    </source>
</evidence>
<evidence type="ECO:0000256" key="10">
    <source>
        <dbReference type="SAM" id="MobiDB-lite"/>
    </source>
</evidence>
<dbReference type="InterPro" id="IPR027505">
    <property type="entry name" value="MtnB_viridiplantae"/>
</dbReference>
<dbReference type="SMART" id="SM01007">
    <property type="entry name" value="Aldolase_II"/>
    <property type="match status" value="1"/>
</dbReference>
<dbReference type="SFLD" id="SFLDG01129">
    <property type="entry name" value="C1.5:_HAD__Beta-PGM__Phosphata"/>
    <property type="match status" value="1"/>
</dbReference>
<dbReference type="SFLD" id="SFLDG01133">
    <property type="entry name" value="C1.5.4:_Enolase-phosphatase_Li"/>
    <property type="match status" value="1"/>
</dbReference>
<dbReference type="InterPro" id="IPR017714">
    <property type="entry name" value="MethylthioRu-1-P_deHdtase_MtnB"/>
</dbReference>
<gene>
    <name evidence="12" type="ORF">CEUSTIGMA_g1740.t1</name>
</gene>
<feature type="region of interest" description="Disordered" evidence="10">
    <location>
        <begin position="234"/>
        <end position="272"/>
    </location>
</feature>
<feature type="binding site" evidence="9">
    <location>
        <position position="120"/>
    </location>
    <ligand>
        <name>Zn(2+)</name>
        <dbReference type="ChEBI" id="CHEBI:29105"/>
    </ligand>
</feature>
<comment type="catalytic activity">
    <reaction evidence="9">
        <text>5-methylsulfanyl-2,3-dioxopentyl phosphate + H2O = 1,2-dihydroxy-5-(methylsulfanyl)pent-1-en-3-one + phosphate</text>
        <dbReference type="Rhea" id="RHEA:21700"/>
        <dbReference type="ChEBI" id="CHEBI:15377"/>
        <dbReference type="ChEBI" id="CHEBI:43474"/>
        <dbReference type="ChEBI" id="CHEBI:49252"/>
        <dbReference type="ChEBI" id="CHEBI:58828"/>
        <dbReference type="EC" id="3.1.3.77"/>
    </reaction>
</comment>
<dbReference type="SFLD" id="SFLDF00044">
    <property type="entry name" value="enolase-phosphatase"/>
    <property type="match status" value="1"/>
</dbReference>
<comment type="catalytic activity">
    <reaction evidence="9">
        <text>5-(methylsulfanyl)-D-ribulose 1-phosphate = 5-methylsulfanyl-2,3-dioxopentyl phosphate + H2O</text>
        <dbReference type="Rhea" id="RHEA:15549"/>
        <dbReference type="ChEBI" id="CHEBI:15377"/>
        <dbReference type="ChEBI" id="CHEBI:58548"/>
        <dbReference type="ChEBI" id="CHEBI:58828"/>
        <dbReference type="EC" id="4.2.1.109"/>
    </reaction>
</comment>
<organism evidence="12 13">
    <name type="scientific">Chlamydomonas eustigma</name>
    <dbReference type="NCBI Taxonomy" id="1157962"/>
    <lineage>
        <taxon>Eukaryota</taxon>
        <taxon>Viridiplantae</taxon>
        <taxon>Chlorophyta</taxon>
        <taxon>core chlorophytes</taxon>
        <taxon>Chlorophyceae</taxon>
        <taxon>CS clade</taxon>
        <taxon>Chlamydomonadales</taxon>
        <taxon>Chlamydomonadaceae</taxon>
        <taxon>Chlamydomonas</taxon>
    </lineage>
</organism>
<dbReference type="InterPro" id="IPR036412">
    <property type="entry name" value="HAD-like_sf"/>
</dbReference>
<comment type="cofactor">
    <cofactor evidence="9">
        <name>Zn(2+)</name>
        <dbReference type="ChEBI" id="CHEBI:29105"/>
    </cofactor>
    <text evidence="9">Binds 1 zinc ion per subunit.</text>
</comment>
<dbReference type="InterPro" id="IPR023214">
    <property type="entry name" value="HAD_sf"/>
</dbReference>
<feature type="region of interest" description="Methylthioribulose-1-phosphate dehydratase" evidence="9">
    <location>
        <begin position="1"/>
        <end position="230"/>
    </location>
</feature>
<feature type="region of interest" description="Enolase-phosphatase E1" evidence="9">
    <location>
        <begin position="281"/>
        <end position="523"/>
    </location>
</feature>
<evidence type="ECO:0000313" key="12">
    <source>
        <dbReference type="EMBL" id="GAX74291.1"/>
    </source>
</evidence>
<evidence type="ECO:0000256" key="7">
    <source>
        <dbReference type="ARBA" id="ARBA00023239"/>
    </source>
</evidence>
<sequence>MAPRTPKSKPAKTSAQPGPSVDEAKTLIAELCGLFYNQGWVGGTGGGISVKAGDGSIVMAPSGVQKERMKEDDMFVLDSNGEIIHTPDAKPLPARPPKLSECSPLFMAAYELRGAGAVIHSHSLNAVMATILDPEATEFKVTHLEMIKGIEGHGFYGNCVVPIIENTARECELTDRLRQAIKDYPSSNAVLVRRHGVYIWGKDWIQAKTQSECYDYLFASAIEMHKLGIDASRPPAASPLKASTNELSENGNHSHKSEPHEHSEAPAPKRQKYGSKMPTCVVLDIEGTVAPISFVSDVMFPYAKKHVRQHLELAYGTAEGTEDIQLIRQQAVDDQAQGIEGITLIPEDNGDNKVQVIDAVVKWVEDAIAKDRKIAALKTLQGHIWRLGFNRGELRAELFRDVPDALTELRAAGVKTYIYSSGSREAQRLFFGYSQVGDLRPYLSGFFDTSSGTKTESTSYQNIALSLGVDSPSELLFATDVYSEAVAAKAAGWNAVLVTRPGNKPLPESHDFKVISSMKELLI</sequence>
<keyword evidence="7 9" id="KW-0456">Lyase</keyword>
<feature type="compositionally biased region" description="Basic residues" evidence="10">
    <location>
        <begin position="1"/>
        <end position="10"/>
    </location>
</feature>
<feature type="binding site" evidence="9">
    <location>
        <position position="195"/>
    </location>
    <ligand>
        <name>Zn(2+)</name>
        <dbReference type="ChEBI" id="CHEBI:29105"/>
    </ligand>
</feature>
<dbReference type="Pfam" id="PF00702">
    <property type="entry name" value="Hydrolase"/>
    <property type="match status" value="1"/>
</dbReference>
<dbReference type="NCBIfam" id="TIGR01691">
    <property type="entry name" value="enolase-ppase"/>
    <property type="match status" value="1"/>
</dbReference>
<comment type="pathway">
    <text evidence="9">Amino-acid biosynthesis; L-methionine biosynthesis via salvage pathway; L-methionine from S-methyl-5-thio-alpha-D-ribose 1-phosphate: step 2/6.</text>
</comment>
<keyword evidence="6 9" id="KW-0486">Methionine biosynthesis</keyword>
<dbReference type="PANTHER" id="PTHR20371:SF1">
    <property type="entry name" value="ENOLASE-PHOSPHATASE E1"/>
    <property type="match status" value="1"/>
</dbReference>
<dbReference type="InterPro" id="IPR036409">
    <property type="entry name" value="Aldolase_II/adducin_N_sf"/>
</dbReference>
<dbReference type="CDD" id="cd01629">
    <property type="entry name" value="HAD_EP"/>
    <property type="match status" value="1"/>
</dbReference>
<feature type="binding site" evidence="9">
    <location>
        <position position="480"/>
    </location>
    <ligand>
        <name>Mg(2+)</name>
        <dbReference type="ChEBI" id="CHEBI:18420"/>
    </ligand>
</feature>
<keyword evidence="8 9" id="KW-0511">Multifunctional enzyme</keyword>
<comment type="similarity">
    <text evidence="9">In the N-terminal section; belongs to the aldolase class II family. MtnB subfamily.</text>
</comment>
<dbReference type="EC" id="3.1.3.77" evidence="9"/>
<feature type="binding site" evidence="9">
    <location>
        <begin position="420"/>
        <end position="421"/>
    </location>
    <ligand>
        <name>substrate</name>
        <label>2</label>
        <note>for enolase-phosphatase activity</note>
    </ligand>
</feature>
<dbReference type="Gene3D" id="3.40.225.10">
    <property type="entry name" value="Class II aldolase/adducin N-terminal domain"/>
    <property type="match status" value="1"/>
</dbReference>
<dbReference type="EMBL" id="BEGY01000006">
    <property type="protein sequence ID" value="GAX74291.1"/>
    <property type="molecule type" value="Genomic_DNA"/>
</dbReference>
<dbReference type="GO" id="GO:0019509">
    <property type="term" value="P:L-methionine salvage from methylthioadenosine"/>
    <property type="evidence" value="ECO:0007669"/>
    <property type="project" value="UniProtKB-UniRule"/>
</dbReference>
<dbReference type="SUPFAM" id="SSF53639">
    <property type="entry name" value="AraD/HMP-PK domain-like"/>
    <property type="match status" value="1"/>
</dbReference>
<dbReference type="AlphaFoldDB" id="A0A250WTZ9"/>
<dbReference type="InterPro" id="IPR006439">
    <property type="entry name" value="HAD-SF_hydro_IA"/>
</dbReference>
<evidence type="ECO:0000313" key="13">
    <source>
        <dbReference type="Proteomes" id="UP000232323"/>
    </source>
</evidence>
<feature type="compositionally biased region" description="Polar residues" evidence="10">
    <location>
        <begin position="241"/>
        <end position="251"/>
    </location>
</feature>
<keyword evidence="13" id="KW-1185">Reference proteome</keyword>
<feature type="domain" description="Class II aldolase/adducin N-terminal" evidence="11">
    <location>
        <begin position="26"/>
        <end position="222"/>
    </location>
</feature>
<dbReference type="UniPathway" id="UPA00904">
    <property type="reaction ID" value="UER00875"/>
</dbReference>
<evidence type="ECO:0000256" key="5">
    <source>
        <dbReference type="ARBA" id="ARBA00022842"/>
    </source>
</evidence>
<dbReference type="GO" id="GO:0000287">
    <property type="term" value="F:magnesium ion binding"/>
    <property type="evidence" value="ECO:0007669"/>
    <property type="project" value="UniProtKB-UniRule"/>
</dbReference>
<keyword evidence="3 9" id="KW-0378">Hydrolase</keyword>
<feature type="region of interest" description="Disordered" evidence="10">
    <location>
        <begin position="1"/>
        <end position="20"/>
    </location>
</feature>
<dbReference type="NCBIfam" id="TIGR01549">
    <property type="entry name" value="HAD-SF-IA-v1"/>
    <property type="match status" value="1"/>
</dbReference>
<dbReference type="SFLD" id="SFLDS00003">
    <property type="entry name" value="Haloacid_Dehalogenase"/>
    <property type="match status" value="1"/>
</dbReference>
<dbReference type="OrthoDB" id="191080at2759"/>
<dbReference type="InterPro" id="IPR027514">
    <property type="entry name" value="Salvage_MtnB_euk"/>
</dbReference>
<evidence type="ECO:0000256" key="8">
    <source>
        <dbReference type="ARBA" id="ARBA00023268"/>
    </source>
</evidence>
<evidence type="ECO:0000256" key="3">
    <source>
        <dbReference type="ARBA" id="ARBA00022801"/>
    </source>
</evidence>
<protein>
    <recommendedName>
        <fullName evidence="9">Probable bifunctional methylthioribulose-1-phosphate dehydratase/enolase-phosphatase E1</fullName>
    </recommendedName>
    <domain>
        <recommendedName>
            <fullName evidence="9">Methylthioribulose-1-phosphate dehydratase</fullName>
            <shortName evidence="9">MTRu-1-P dehydratase</shortName>
            <ecNumber evidence="9">4.2.1.109</ecNumber>
        </recommendedName>
    </domain>
    <domain>
        <recommendedName>
            <fullName evidence="9">Enolase-phosphatase E1</fullName>
            <ecNumber evidence="9">3.1.3.77</ecNumber>
        </recommendedName>
        <alternativeName>
            <fullName evidence="9">2,3-diketo-5-methylthio-1-phosphopentane phosphatase</fullName>
        </alternativeName>
    </domain>
</protein>
<dbReference type="PANTHER" id="PTHR20371">
    <property type="entry name" value="ENOLASE-PHOSPHATASE E1"/>
    <property type="match status" value="1"/>
</dbReference>
<feature type="binding site" evidence="9">
    <location>
        <position position="102"/>
    </location>
    <ligand>
        <name>substrate</name>
        <label>1</label>
        <note>for methylthioribulose-1-phosphate dehydratase activity</note>
    </ligand>
</feature>
<dbReference type="GO" id="GO:0005737">
    <property type="term" value="C:cytoplasm"/>
    <property type="evidence" value="ECO:0007669"/>
    <property type="project" value="InterPro"/>
</dbReference>
<dbReference type="HAMAP" id="MF_03118">
    <property type="entry name" value="Salvage_MtnBC"/>
    <property type="match status" value="1"/>
</dbReference>
<keyword evidence="1 9" id="KW-0028">Amino-acid biosynthesis</keyword>
<comment type="similarity">
    <text evidence="9">In the C-terminal section; belongs to the HAD-like hydrolase superfamily. MasA/MtnC family.</text>
</comment>
<dbReference type="GO" id="GO:0008270">
    <property type="term" value="F:zinc ion binding"/>
    <property type="evidence" value="ECO:0007669"/>
    <property type="project" value="UniProtKB-UniRule"/>
</dbReference>
<reference evidence="12 13" key="1">
    <citation type="submission" date="2017-08" db="EMBL/GenBank/DDBJ databases">
        <title>Acidophilic green algal genome provides insights into adaptation to an acidic environment.</title>
        <authorList>
            <person name="Hirooka S."/>
            <person name="Hirose Y."/>
            <person name="Kanesaki Y."/>
            <person name="Higuchi S."/>
            <person name="Fujiwara T."/>
            <person name="Onuma R."/>
            <person name="Era A."/>
            <person name="Ohbayashi R."/>
            <person name="Uzuka A."/>
            <person name="Nozaki H."/>
            <person name="Yoshikawa H."/>
            <person name="Miyagishima S.Y."/>
        </authorList>
    </citation>
    <scope>NUCLEOTIDE SEQUENCE [LARGE SCALE GENOMIC DNA]</scope>
    <source>
        <strain evidence="12 13">NIES-2499</strain>
    </source>
</reference>
<dbReference type="GO" id="GO:0043874">
    <property type="term" value="F:acireductone synthase activity"/>
    <property type="evidence" value="ECO:0007669"/>
    <property type="project" value="UniProtKB-EC"/>
</dbReference>
<feature type="binding site" evidence="9">
    <location>
        <position position="286"/>
    </location>
    <ligand>
        <name>Mg(2+)</name>
        <dbReference type="ChEBI" id="CHEBI:18420"/>
    </ligand>
</feature>
<feature type="compositionally biased region" description="Basic and acidic residues" evidence="10">
    <location>
        <begin position="255"/>
        <end position="264"/>
    </location>
</feature>
<feature type="binding site" evidence="9">
    <location>
        <position position="122"/>
    </location>
    <ligand>
        <name>Zn(2+)</name>
        <dbReference type="ChEBI" id="CHEBI:29105"/>
    </ligand>
</feature>
<feature type="binding site" evidence="9">
    <location>
        <position position="284"/>
    </location>
    <ligand>
        <name>Mg(2+)</name>
        <dbReference type="ChEBI" id="CHEBI:18420"/>
    </ligand>
</feature>
<accession>A0A250WTZ9</accession>
<comment type="pathway">
    <text evidence="9">Amino-acid biosynthesis; L-methionine biosynthesis via salvage pathway; L-methionine from S-methyl-5-thio-alpha-D-ribose 1-phosphate: step 4/6.</text>
</comment>
<dbReference type="GO" id="GO:0046570">
    <property type="term" value="F:methylthioribulose 1-phosphate dehydratase activity"/>
    <property type="evidence" value="ECO:0007669"/>
    <property type="project" value="UniProtKB-UniRule"/>
</dbReference>
<comment type="caution">
    <text evidence="12">The sequence shown here is derived from an EMBL/GenBank/DDBJ whole genome shotgun (WGS) entry which is preliminary data.</text>
</comment>
<proteinExistence type="inferred from homology"/>
<evidence type="ECO:0000256" key="2">
    <source>
        <dbReference type="ARBA" id="ARBA00022723"/>
    </source>
</evidence>
<dbReference type="NCBIfam" id="TIGR03328">
    <property type="entry name" value="salvage_mtnB"/>
    <property type="match status" value="1"/>
</dbReference>
<keyword evidence="2 9" id="KW-0479">Metal-binding</keyword>
<comment type="pathway">
    <text evidence="9">Amino-acid biosynthesis; L-methionine biosynthesis via salvage pathway; L-methionine from S-methyl-5-thio-alpha-D-ribose 1-phosphate: step 3/6.</text>
</comment>
<evidence type="ECO:0000259" key="11">
    <source>
        <dbReference type="SMART" id="SM01007"/>
    </source>
</evidence>
<comment type="cofactor">
    <cofactor evidence="9">
        <name>Mg(2+)</name>
        <dbReference type="ChEBI" id="CHEBI:18420"/>
    </cofactor>
    <text evidence="9">Binds 1 Mg(2+) ion per subunit.</text>
</comment>
<dbReference type="HAMAP" id="MF_03116">
    <property type="entry name" value="Salvage_MtnB_euk"/>
    <property type="match status" value="1"/>
</dbReference>
<dbReference type="InterPro" id="IPR023943">
    <property type="entry name" value="Enolase-ppase_E1"/>
</dbReference>
<evidence type="ECO:0000256" key="1">
    <source>
        <dbReference type="ARBA" id="ARBA00022605"/>
    </source>
</evidence>
<dbReference type="SUPFAM" id="SSF56784">
    <property type="entry name" value="HAD-like"/>
    <property type="match status" value="1"/>
</dbReference>
<dbReference type="FunFam" id="3.40.225.10:FF:000010">
    <property type="entry name" value="Probable bifunctional methylthioribulose-1-phosphate dehydratase/enolase-phosphatase E1"/>
    <property type="match status" value="1"/>
</dbReference>
<dbReference type="Pfam" id="PF00596">
    <property type="entry name" value="Aldolase_II"/>
    <property type="match status" value="1"/>
</dbReference>
<dbReference type="InterPro" id="IPR001303">
    <property type="entry name" value="Aldolase_II/adducin_N"/>
</dbReference>
<dbReference type="Proteomes" id="UP000232323">
    <property type="component" value="Unassembled WGS sequence"/>
</dbReference>
<dbReference type="EC" id="4.2.1.109" evidence="9"/>